<keyword evidence="10" id="KW-1185">Reference proteome</keyword>
<evidence type="ECO:0000256" key="4">
    <source>
        <dbReference type="ARBA" id="ARBA00022989"/>
    </source>
</evidence>
<evidence type="ECO:0000256" key="7">
    <source>
        <dbReference type="SAM" id="Phobius"/>
    </source>
</evidence>
<evidence type="ECO:0000259" key="8">
    <source>
        <dbReference type="PROSITE" id="PS50253"/>
    </source>
</evidence>
<feature type="transmembrane region" description="Helical" evidence="7">
    <location>
        <begin position="75"/>
        <end position="94"/>
    </location>
</feature>
<dbReference type="AlphaFoldDB" id="K7ABV8"/>
<dbReference type="Pfam" id="PF00510">
    <property type="entry name" value="COX3"/>
    <property type="match status" value="1"/>
</dbReference>
<dbReference type="GO" id="GO:0005886">
    <property type="term" value="C:plasma membrane"/>
    <property type="evidence" value="ECO:0007669"/>
    <property type="project" value="UniProtKB-SubCell"/>
</dbReference>
<evidence type="ECO:0000256" key="1">
    <source>
        <dbReference type="ARBA" id="ARBA00004141"/>
    </source>
</evidence>
<feature type="domain" description="Heme-copper oxidase subunit III family profile" evidence="8">
    <location>
        <begin position="30"/>
        <end position="209"/>
    </location>
</feature>
<dbReference type="PANTHER" id="PTHR11403:SF10">
    <property type="entry name" value="CYTOCHROME C OXIDASE"/>
    <property type="match status" value="1"/>
</dbReference>
<dbReference type="SUPFAM" id="SSF81452">
    <property type="entry name" value="Cytochrome c oxidase subunit III-like"/>
    <property type="match status" value="1"/>
</dbReference>
<dbReference type="PANTHER" id="PTHR11403">
    <property type="entry name" value="CYTOCHROME C OXIDASE SUBUNIT III"/>
    <property type="match status" value="1"/>
</dbReference>
<dbReference type="STRING" id="1129794.C427_1557"/>
<accession>K7ABV8</accession>
<keyword evidence="3 6" id="KW-0812">Transmembrane</keyword>
<comment type="similarity">
    <text evidence="2 6">Belongs to the cytochrome c oxidase subunit 3 family.</text>
</comment>
<dbReference type="GO" id="GO:0004129">
    <property type="term" value="F:cytochrome-c oxidase activity"/>
    <property type="evidence" value="ECO:0007669"/>
    <property type="project" value="InterPro"/>
</dbReference>
<evidence type="ECO:0000256" key="5">
    <source>
        <dbReference type="ARBA" id="ARBA00023136"/>
    </source>
</evidence>
<dbReference type="KEGG" id="gps:C427_1557"/>
<dbReference type="RefSeq" id="WP_007642184.1">
    <property type="nucleotide sequence ID" value="NC_020514.1"/>
</dbReference>
<evidence type="ECO:0000313" key="9">
    <source>
        <dbReference type="EMBL" id="AGH43666.1"/>
    </source>
</evidence>
<dbReference type="eggNOG" id="COG1845">
    <property type="taxonomic scope" value="Bacteria"/>
</dbReference>
<proteinExistence type="inferred from homology"/>
<sequence length="222" mass="25028">MSFLTPLMEKPWEQVGAPQKQGLGREQTRKAGLRLLLTVVSVLFFLFIVAFLIRSQYPDWQPLAETSSNPLFNKSILWLNSLYLLAASICLQVARTNARRQNRLFLRFGLVLAGLFSAAFVTGQLMFWQQLYQQGFVVNANPALSFFYIFTGLHAVHVGIGLLAWLGALAAMLRNSPKLSQYVDLCAIYWHFLFGLWLVLFALLVSKPETYNAIVEFCGLGA</sequence>
<reference evidence="9 10" key="1">
    <citation type="journal article" date="2013" name="Genome Announc.">
        <title>Complete Genome Sequence of Glaciecola psychrophila Strain 170T.</title>
        <authorList>
            <person name="Yin J."/>
            <person name="Chen J."/>
            <person name="Liu G."/>
            <person name="Yu Y."/>
            <person name="Song L."/>
            <person name="Wang X."/>
            <person name="Qu X."/>
        </authorList>
    </citation>
    <scope>NUCLEOTIDE SEQUENCE [LARGE SCALE GENOMIC DNA]</scope>
    <source>
        <strain evidence="9 10">170</strain>
    </source>
</reference>
<dbReference type="InterPro" id="IPR024791">
    <property type="entry name" value="Cyt_c/ubiquinol_Oxase_su3"/>
</dbReference>
<protein>
    <recommendedName>
        <fullName evidence="8">Heme-copper oxidase subunit III family profile domain-containing protein</fullName>
    </recommendedName>
</protein>
<gene>
    <name evidence="9" type="ORF">C427_1557</name>
</gene>
<keyword evidence="4 7" id="KW-1133">Transmembrane helix</keyword>
<dbReference type="OrthoDB" id="9808200at2"/>
<dbReference type="InterPro" id="IPR013833">
    <property type="entry name" value="Cyt_c_oxidase_su3_a-hlx"/>
</dbReference>
<dbReference type="PROSITE" id="PS50253">
    <property type="entry name" value="COX3"/>
    <property type="match status" value="1"/>
</dbReference>
<organism evidence="9 10">
    <name type="scientific">Paraglaciecola psychrophila 170</name>
    <dbReference type="NCBI Taxonomy" id="1129794"/>
    <lineage>
        <taxon>Bacteria</taxon>
        <taxon>Pseudomonadati</taxon>
        <taxon>Pseudomonadota</taxon>
        <taxon>Gammaproteobacteria</taxon>
        <taxon>Alteromonadales</taxon>
        <taxon>Alteromonadaceae</taxon>
        <taxon>Paraglaciecola</taxon>
    </lineage>
</organism>
<feature type="transmembrane region" description="Helical" evidence="7">
    <location>
        <begin position="147"/>
        <end position="173"/>
    </location>
</feature>
<dbReference type="Gene3D" id="1.20.120.80">
    <property type="entry name" value="Cytochrome c oxidase, subunit III, four-helix bundle"/>
    <property type="match status" value="1"/>
</dbReference>
<dbReference type="EMBL" id="CP003837">
    <property type="protein sequence ID" value="AGH43666.1"/>
    <property type="molecule type" value="Genomic_DNA"/>
</dbReference>
<dbReference type="Proteomes" id="UP000011864">
    <property type="component" value="Chromosome"/>
</dbReference>
<dbReference type="InterPro" id="IPR035973">
    <property type="entry name" value="Cyt_c_oxidase_su3-like_sf"/>
</dbReference>
<evidence type="ECO:0000256" key="3">
    <source>
        <dbReference type="ARBA" id="ARBA00022692"/>
    </source>
</evidence>
<feature type="transmembrane region" description="Helical" evidence="7">
    <location>
        <begin position="106"/>
        <end position="127"/>
    </location>
</feature>
<comment type="subcellular location">
    <subcellularLocation>
        <location evidence="6">Cell membrane</location>
        <topology evidence="6">Multi-pass membrane protein</topology>
    </subcellularLocation>
    <subcellularLocation>
        <location evidence="1">Membrane</location>
        <topology evidence="1">Multi-pass membrane protein</topology>
    </subcellularLocation>
</comment>
<dbReference type="PATRIC" id="fig|1129794.4.peg.1543"/>
<keyword evidence="5 7" id="KW-0472">Membrane</keyword>
<dbReference type="GO" id="GO:0019646">
    <property type="term" value="P:aerobic electron transport chain"/>
    <property type="evidence" value="ECO:0007669"/>
    <property type="project" value="InterPro"/>
</dbReference>
<evidence type="ECO:0000256" key="2">
    <source>
        <dbReference type="ARBA" id="ARBA00010581"/>
    </source>
</evidence>
<dbReference type="HOGENOM" id="CLU_044071_4_0_6"/>
<feature type="transmembrane region" description="Helical" evidence="7">
    <location>
        <begin position="185"/>
        <end position="205"/>
    </location>
</feature>
<dbReference type="InterPro" id="IPR000298">
    <property type="entry name" value="Cyt_c_oxidase-like_su3"/>
</dbReference>
<feature type="transmembrane region" description="Helical" evidence="7">
    <location>
        <begin position="35"/>
        <end position="55"/>
    </location>
</feature>
<evidence type="ECO:0000256" key="6">
    <source>
        <dbReference type="RuleBase" id="RU003376"/>
    </source>
</evidence>
<name>K7ABV8_9ALTE</name>
<evidence type="ECO:0000313" key="10">
    <source>
        <dbReference type="Proteomes" id="UP000011864"/>
    </source>
</evidence>